<evidence type="ECO:0000313" key="11">
    <source>
        <dbReference type="EMBL" id="BED92621.1"/>
    </source>
</evidence>
<dbReference type="Gene3D" id="3.90.940.10">
    <property type="match status" value="1"/>
</dbReference>
<dbReference type="InterPro" id="IPR003716">
    <property type="entry name" value="DNA-dir_RNA_pol_omega"/>
</dbReference>
<dbReference type="GO" id="GO:0003899">
    <property type="term" value="F:DNA-directed RNA polymerase activity"/>
    <property type="evidence" value="ECO:0007669"/>
    <property type="project" value="UniProtKB-UniRule"/>
</dbReference>
<protein>
    <recommendedName>
        <fullName evidence="3 10">DNA-directed RNA polymerase subunit omega</fullName>
        <shortName evidence="10">RNAP omega subunit</shortName>
        <ecNumber evidence="2 10">2.7.7.6</ecNumber>
    </recommendedName>
    <alternativeName>
        <fullName evidence="10">RNA polymerase omega subunit</fullName>
    </alternativeName>
    <alternativeName>
        <fullName evidence="8 10">Transcriptase subunit omega</fullName>
    </alternativeName>
</protein>
<evidence type="ECO:0000256" key="7">
    <source>
        <dbReference type="ARBA" id="ARBA00023163"/>
    </source>
</evidence>
<dbReference type="NCBIfam" id="TIGR00690">
    <property type="entry name" value="rpoZ"/>
    <property type="match status" value="1"/>
</dbReference>
<dbReference type="GO" id="GO:0003677">
    <property type="term" value="F:DNA binding"/>
    <property type="evidence" value="ECO:0007669"/>
    <property type="project" value="UniProtKB-UniRule"/>
</dbReference>
<comment type="similarity">
    <text evidence="1 10">Belongs to the RNA polymerase subunit omega family.</text>
</comment>
<dbReference type="SUPFAM" id="SSF63562">
    <property type="entry name" value="RPB6/omega subunit-like"/>
    <property type="match status" value="1"/>
</dbReference>
<dbReference type="HAMAP" id="MF_00366">
    <property type="entry name" value="RNApol_bact_RpoZ"/>
    <property type="match status" value="1"/>
</dbReference>
<reference evidence="11" key="1">
    <citation type="journal article" date="2023" name="ISME J.">
        <title>Emergence of putative energy parasites within Clostridia revealed by genome analysis of a novel endosymbiotic clade.</title>
        <authorList>
            <person name="Takahashi K."/>
            <person name="Kuwahara H."/>
            <person name="Horikawa Y."/>
            <person name="Izawa K."/>
            <person name="Kato D."/>
            <person name="Inagaki T."/>
            <person name="Yuki M."/>
            <person name="Ohkuma M."/>
            <person name="Hongoh Y."/>
        </authorList>
    </citation>
    <scope>NUCLEOTIDE SEQUENCE</scope>
    <source>
        <strain evidence="11">RsTa-C01</strain>
    </source>
</reference>
<dbReference type="InterPro" id="IPR006110">
    <property type="entry name" value="Pol_omega/Rpo6/RPB6"/>
</dbReference>
<dbReference type="EC" id="2.7.7.6" evidence="2 10"/>
<keyword evidence="5 10" id="KW-0808">Transferase</keyword>
<comment type="subunit">
    <text evidence="10">The RNAP catalytic core consists of 2 alpha, 1 beta, 1 beta' and 1 omega subunit. When a sigma factor is associated with the core the holoenzyme is formed, which can initiate transcription.</text>
</comment>
<evidence type="ECO:0000256" key="10">
    <source>
        <dbReference type="HAMAP-Rule" id="MF_00366"/>
    </source>
</evidence>
<evidence type="ECO:0000256" key="4">
    <source>
        <dbReference type="ARBA" id="ARBA00022478"/>
    </source>
</evidence>
<organism evidence="11">
    <name type="scientific">Candidatus Paraimprobicoccus trichonymphae</name>
    <dbReference type="NCBI Taxonomy" id="3033793"/>
    <lineage>
        <taxon>Bacteria</taxon>
        <taxon>Bacillati</taxon>
        <taxon>Bacillota</taxon>
        <taxon>Clostridia</taxon>
        <taxon>Candidatus Paraimprobicoccus</taxon>
    </lineage>
</organism>
<dbReference type="Proteomes" id="UP001335720">
    <property type="component" value="Chromosome"/>
</dbReference>
<keyword evidence="7 10" id="KW-0804">Transcription</keyword>
<dbReference type="SMART" id="SM01409">
    <property type="entry name" value="RNA_pol_Rpb6"/>
    <property type="match status" value="1"/>
</dbReference>
<dbReference type="Pfam" id="PF01192">
    <property type="entry name" value="RNA_pol_Rpb6"/>
    <property type="match status" value="1"/>
</dbReference>
<sequence>MIELSVQEVLEGQINRYALVVAIAKRARGILDEMNLQGIPELEKPVITAMREFDQGKLRIVSKNSN</sequence>
<comment type="function">
    <text evidence="10">Promotes RNA polymerase assembly. Latches the N- and C-terminal regions of the beta' subunit thereby facilitating its interaction with the beta and alpha subunits.</text>
</comment>
<dbReference type="GO" id="GO:0006351">
    <property type="term" value="P:DNA-templated transcription"/>
    <property type="evidence" value="ECO:0007669"/>
    <property type="project" value="UniProtKB-UniRule"/>
</dbReference>
<proteinExistence type="inferred from homology"/>
<evidence type="ECO:0000256" key="9">
    <source>
        <dbReference type="ARBA" id="ARBA00048552"/>
    </source>
</evidence>
<evidence type="ECO:0000256" key="3">
    <source>
        <dbReference type="ARBA" id="ARBA00013725"/>
    </source>
</evidence>
<gene>
    <name evidence="10" type="primary">rpoZ</name>
    <name evidence="11" type="ORF">RsTaC01_0433</name>
</gene>
<evidence type="ECO:0000256" key="6">
    <source>
        <dbReference type="ARBA" id="ARBA00022695"/>
    </source>
</evidence>
<dbReference type="GO" id="GO:0000428">
    <property type="term" value="C:DNA-directed RNA polymerase complex"/>
    <property type="evidence" value="ECO:0007669"/>
    <property type="project" value="UniProtKB-KW"/>
</dbReference>
<accession>A0AA48KW49</accession>
<keyword evidence="6 10" id="KW-0548">Nucleotidyltransferase</keyword>
<dbReference type="EMBL" id="AP027925">
    <property type="protein sequence ID" value="BED92621.1"/>
    <property type="molecule type" value="Genomic_DNA"/>
</dbReference>
<evidence type="ECO:0000256" key="1">
    <source>
        <dbReference type="ARBA" id="ARBA00006711"/>
    </source>
</evidence>
<evidence type="ECO:0000256" key="5">
    <source>
        <dbReference type="ARBA" id="ARBA00022679"/>
    </source>
</evidence>
<dbReference type="AlphaFoldDB" id="A0AA48KW49"/>
<name>A0AA48KW49_9FIRM</name>
<comment type="catalytic activity">
    <reaction evidence="9 10">
        <text>RNA(n) + a ribonucleoside 5'-triphosphate = RNA(n+1) + diphosphate</text>
        <dbReference type="Rhea" id="RHEA:21248"/>
        <dbReference type="Rhea" id="RHEA-COMP:14527"/>
        <dbReference type="Rhea" id="RHEA-COMP:17342"/>
        <dbReference type="ChEBI" id="CHEBI:33019"/>
        <dbReference type="ChEBI" id="CHEBI:61557"/>
        <dbReference type="ChEBI" id="CHEBI:140395"/>
        <dbReference type="EC" id="2.7.7.6"/>
    </reaction>
</comment>
<evidence type="ECO:0000256" key="2">
    <source>
        <dbReference type="ARBA" id="ARBA00012418"/>
    </source>
</evidence>
<dbReference type="InterPro" id="IPR036161">
    <property type="entry name" value="RPB6/omega-like_sf"/>
</dbReference>
<keyword evidence="4 10" id="KW-0240">DNA-directed RNA polymerase</keyword>
<dbReference type="KEGG" id="ptrh:RsTaC01_0433"/>
<evidence type="ECO:0000256" key="8">
    <source>
        <dbReference type="ARBA" id="ARBA00029924"/>
    </source>
</evidence>